<keyword evidence="7" id="KW-0131">Cell cycle</keyword>
<reference evidence="11" key="1">
    <citation type="submission" date="2023-02" db="EMBL/GenBank/DDBJ databases">
        <title>Mating type loci evolution in Malassezia.</title>
        <authorList>
            <person name="Coelho M.A."/>
        </authorList>
    </citation>
    <scope>NUCLEOTIDE SEQUENCE</scope>
    <source>
        <strain evidence="11">CBS 14136</strain>
    </source>
</reference>
<dbReference type="GO" id="GO:0051301">
    <property type="term" value="P:cell division"/>
    <property type="evidence" value="ECO:0007669"/>
    <property type="project" value="UniProtKB-KW"/>
</dbReference>
<dbReference type="SUPFAM" id="SSF52540">
    <property type="entry name" value="P-loop containing nucleoside triphosphate hydrolases"/>
    <property type="match status" value="1"/>
</dbReference>
<feature type="coiled-coil region" evidence="9">
    <location>
        <begin position="873"/>
        <end position="907"/>
    </location>
</feature>
<feature type="coiled-coil region" evidence="9">
    <location>
        <begin position="676"/>
        <end position="710"/>
    </location>
</feature>
<evidence type="ECO:0000256" key="3">
    <source>
        <dbReference type="ARBA" id="ARBA00022618"/>
    </source>
</evidence>
<evidence type="ECO:0000256" key="6">
    <source>
        <dbReference type="ARBA" id="ARBA00023242"/>
    </source>
</evidence>
<evidence type="ECO:0000259" key="10">
    <source>
        <dbReference type="SMART" id="SM00968"/>
    </source>
</evidence>
<dbReference type="InterPro" id="IPR027417">
    <property type="entry name" value="P-loop_NTPase"/>
</dbReference>
<proteinExistence type="inferred from homology"/>
<dbReference type="SMART" id="SM00968">
    <property type="entry name" value="SMC_hinge"/>
    <property type="match status" value="1"/>
</dbReference>
<protein>
    <recommendedName>
        <fullName evidence="8">Structural maintenance of chromosomes protein</fullName>
    </recommendedName>
</protein>
<sequence>MYIKALTIHGFKSFRDVTVVDSFSEHANVILGRNGSGKSNFFAAIRFVLSDAYTSLSREERQALLYDTSGATATTSSAFVEIVFDNKSGRFPLNGSEVTLRRTVSLSKDEYLIDKKNASKTEVVNLLESAGFSRSNPYYIVPQGRITHLTNATDVERLALLKEVAGTRVYEQRRVDSVEILRATDARYNGTEELLHEIETRIEELSKEQGELHKFHKRDRERRCLEYTIYQRELVELAENLDTLEADRRQELDQSNLRQVEHAKEDAQTAQQEDHLRDLRAQLEQLELDQVQLEQERRALSRVQAQLDSALEAQREGNQDDQRSILKQQLADVTAKIQAKEMQLNDLNTEQTRALSQVEQAQSQLELARARIAGLYAKQGRSAQFATQQERDSALDQQLQELEEDQAARNTEAEQIQADREKEAAEVASLRAQRDTLEQALTTRGNALSELSDAWQTCKSERDTLLEEKKQLWKSETKLTAALAHAQDQSSAAQRALAATIDRATVRGLQCIETLVSRNHISGVYGPLYTLFQVDDRYKAAVEATAGSSLFHVVVDNEQTAGKLLELMQQEPQSGRVTFMPLNRLHTNQVAYPQASDAVVMVRKLSFQPEVLSAMKQVFGKTIICPRLEIAAAYVRGSNGQLNAITLDGDQVNRRGTLSGGYHDPRRSRLDAVRGVQRWQAEIATHTAELDQTRSRLSVLEQRITALYSEMYIKEQQRTKLQDQRTPELDQLVWVRRAESDSEARLARFNRLAADVAIALETIATQRAAIQAELETAMVDTLSPTEHQELAKQIASETNLQNELAEQTRQAVQLAETISAVATELDEGLRRMHGVLTARLEALDTPNTTWDSTTGSANVGDISKQLSTNAERIQHTQSRYDALSAELSRVEAQLEAAKLKEVEQNADVTRQQQTTERFAAKRQRLLQQRERVNQQIRDLGVLPEDAFRKYSTQSSDRLVQQLQSVRGALDQMTHVNKRAVEQYSSFTKQRNALLQRHADLDASNKSIHELIAVLDTRKDAALRETFAHVAQHFSEVFAQLVAGGTGRLTLELDTHDTPVGVAIHVSFGPAQREQLLSQLSGGQKSVVALALVFAIQKSDPAPFYLFDEIDANLDTQYRTSVAQVVHQLSMRAQFIMTTFRPELVEQAQNAYGVLFGPQKVSTIVRIAQSEALQFVQTADV</sequence>
<dbReference type="InterPro" id="IPR010935">
    <property type="entry name" value="SMC_hinge"/>
</dbReference>
<dbReference type="EMBL" id="CP118378">
    <property type="protein sequence ID" value="WFD44305.1"/>
    <property type="molecule type" value="Genomic_DNA"/>
</dbReference>
<dbReference type="GO" id="GO:0005634">
    <property type="term" value="C:nucleus"/>
    <property type="evidence" value="ECO:0007669"/>
    <property type="project" value="UniProtKB-SubCell"/>
</dbReference>
<dbReference type="Pfam" id="PF06470">
    <property type="entry name" value="SMC_hinge"/>
    <property type="match status" value="1"/>
</dbReference>
<dbReference type="GO" id="GO:0007059">
    <property type="term" value="P:chromosome segregation"/>
    <property type="evidence" value="ECO:0007669"/>
    <property type="project" value="UniProtKB-ARBA"/>
</dbReference>
<evidence type="ECO:0000256" key="8">
    <source>
        <dbReference type="PIRNR" id="PIRNR005719"/>
    </source>
</evidence>
<dbReference type="CDD" id="cd03272">
    <property type="entry name" value="ABC_SMC3_euk"/>
    <property type="match status" value="1"/>
</dbReference>
<keyword evidence="4" id="KW-0498">Mitosis</keyword>
<accession>A0AAF0F8J6</accession>
<dbReference type="Gene3D" id="1.20.1060.20">
    <property type="match status" value="1"/>
</dbReference>
<dbReference type="Gene3D" id="3.40.50.300">
    <property type="entry name" value="P-loop containing nucleotide triphosphate hydrolases"/>
    <property type="match status" value="2"/>
</dbReference>
<comment type="subcellular location">
    <subcellularLocation>
        <location evidence="1 8">Nucleus</location>
    </subcellularLocation>
</comment>
<name>A0AAF0F8J6_9BASI</name>
<evidence type="ECO:0000256" key="1">
    <source>
        <dbReference type="ARBA" id="ARBA00004123"/>
    </source>
</evidence>
<dbReference type="Pfam" id="PF02463">
    <property type="entry name" value="SMC_N"/>
    <property type="match status" value="1"/>
</dbReference>
<dbReference type="PANTHER" id="PTHR43977">
    <property type="entry name" value="STRUCTURAL MAINTENANCE OF CHROMOSOMES PROTEIN 3"/>
    <property type="match status" value="1"/>
</dbReference>
<keyword evidence="3" id="KW-0132">Cell division</keyword>
<organism evidence="11 12">
    <name type="scientific">Malassezia psittaci</name>
    <dbReference type="NCBI Taxonomy" id="1821823"/>
    <lineage>
        <taxon>Eukaryota</taxon>
        <taxon>Fungi</taxon>
        <taxon>Dikarya</taxon>
        <taxon>Basidiomycota</taxon>
        <taxon>Ustilaginomycotina</taxon>
        <taxon>Malasseziomycetes</taxon>
        <taxon>Malasseziales</taxon>
        <taxon>Malasseziaceae</taxon>
        <taxon>Malassezia</taxon>
    </lineage>
</organism>
<evidence type="ECO:0000256" key="9">
    <source>
        <dbReference type="SAM" id="Coils"/>
    </source>
</evidence>
<dbReference type="GO" id="GO:0005524">
    <property type="term" value="F:ATP binding"/>
    <property type="evidence" value="ECO:0007669"/>
    <property type="project" value="InterPro"/>
</dbReference>
<dbReference type="SUPFAM" id="SSF75553">
    <property type="entry name" value="Smc hinge domain"/>
    <property type="match status" value="1"/>
</dbReference>
<dbReference type="PIRSF" id="PIRSF005719">
    <property type="entry name" value="SMC"/>
    <property type="match status" value="1"/>
</dbReference>
<evidence type="ECO:0000256" key="5">
    <source>
        <dbReference type="ARBA" id="ARBA00023054"/>
    </source>
</evidence>
<feature type="domain" description="SMC hinge" evidence="10">
    <location>
        <begin position="522"/>
        <end position="635"/>
    </location>
</feature>
<evidence type="ECO:0000313" key="11">
    <source>
        <dbReference type="EMBL" id="WFD44305.1"/>
    </source>
</evidence>
<dbReference type="Gene3D" id="3.30.70.1620">
    <property type="match status" value="1"/>
</dbReference>
<dbReference type="GO" id="GO:0005694">
    <property type="term" value="C:chromosome"/>
    <property type="evidence" value="ECO:0007669"/>
    <property type="project" value="InterPro"/>
</dbReference>
<gene>
    <name evidence="11" type="primary">SMC3</name>
    <name evidence="11" type="ORF">MPSI1_002972</name>
</gene>
<dbReference type="GO" id="GO:0051276">
    <property type="term" value="P:chromosome organization"/>
    <property type="evidence" value="ECO:0007669"/>
    <property type="project" value="InterPro"/>
</dbReference>
<dbReference type="InterPro" id="IPR041741">
    <property type="entry name" value="SMC3_ABC_euk"/>
</dbReference>
<feature type="coiled-coil region" evidence="9">
    <location>
        <begin position="188"/>
        <end position="440"/>
    </location>
</feature>
<keyword evidence="5 9" id="KW-0175">Coiled coil</keyword>
<evidence type="ECO:0000256" key="4">
    <source>
        <dbReference type="ARBA" id="ARBA00022776"/>
    </source>
</evidence>
<dbReference type="AlphaFoldDB" id="A0AAF0F8J6"/>
<dbReference type="Proteomes" id="UP001214628">
    <property type="component" value="Chromosome 4"/>
</dbReference>
<dbReference type="GO" id="GO:0016887">
    <property type="term" value="F:ATP hydrolysis activity"/>
    <property type="evidence" value="ECO:0007669"/>
    <property type="project" value="InterPro"/>
</dbReference>
<evidence type="ECO:0000256" key="2">
    <source>
        <dbReference type="ARBA" id="ARBA00005917"/>
    </source>
</evidence>
<evidence type="ECO:0000313" key="12">
    <source>
        <dbReference type="Proteomes" id="UP001214628"/>
    </source>
</evidence>
<keyword evidence="12" id="KW-1185">Reference proteome</keyword>
<evidence type="ECO:0000256" key="7">
    <source>
        <dbReference type="ARBA" id="ARBA00023306"/>
    </source>
</evidence>
<dbReference type="InterPro" id="IPR036277">
    <property type="entry name" value="SMC_hinge_sf"/>
</dbReference>
<comment type="similarity">
    <text evidence="2">Belongs to the SMC family. SMC3 subfamily.</text>
</comment>
<keyword evidence="6 8" id="KW-0539">Nucleus</keyword>
<dbReference type="InterPro" id="IPR003395">
    <property type="entry name" value="RecF/RecN/SMC_N"/>
</dbReference>
<dbReference type="InterPro" id="IPR024704">
    <property type="entry name" value="SMC"/>
</dbReference>